<name>A0A097IJC5_9CORY</name>
<gene>
    <name evidence="1" type="ORF">CDOO_05135</name>
</gene>
<protein>
    <submittedName>
        <fullName evidence="1">Uncharacterized protein</fullName>
    </submittedName>
</protein>
<dbReference type="AlphaFoldDB" id="A0A097IJC5"/>
<evidence type="ECO:0000313" key="2">
    <source>
        <dbReference type="Proteomes" id="UP000029914"/>
    </source>
</evidence>
<accession>A0A097IJC5</accession>
<sequence length="88" mass="9860">MVFDALVVPTRAVSVGRALTSTQYPDDRAGGSAWVENVCFLPEDYEKNWQYGEIERLLRTHRPDLAIPLDETPVPLLKQSLPSSPGDY</sequence>
<organism evidence="1 2">
    <name type="scientific">Corynebacterium doosanense CAU 212 = DSM 45436</name>
    <dbReference type="NCBI Taxonomy" id="558173"/>
    <lineage>
        <taxon>Bacteria</taxon>
        <taxon>Bacillati</taxon>
        <taxon>Actinomycetota</taxon>
        <taxon>Actinomycetes</taxon>
        <taxon>Mycobacteriales</taxon>
        <taxon>Corynebacteriaceae</taxon>
        <taxon>Corynebacterium</taxon>
    </lineage>
</organism>
<evidence type="ECO:0000313" key="1">
    <source>
        <dbReference type="EMBL" id="AIT62252.1"/>
    </source>
</evidence>
<keyword evidence="2" id="KW-1185">Reference proteome</keyword>
<dbReference type="RefSeq" id="WP_018022631.1">
    <property type="nucleotide sequence ID" value="NZ_AQUX01000010.1"/>
</dbReference>
<dbReference type="EMBL" id="CP006764">
    <property type="protein sequence ID" value="AIT62252.1"/>
    <property type="molecule type" value="Genomic_DNA"/>
</dbReference>
<dbReference type="KEGG" id="cdo:CDOO_05135"/>
<proteinExistence type="predicted"/>
<reference evidence="1 2" key="1">
    <citation type="submission" date="2013-09" db="EMBL/GenBank/DDBJ databases">
        <title>Complete genome sequence of Corynebacterium doosanense CAU 212(T) (=DSM 45436(T)), isolated from activated sludge.</title>
        <authorList>
            <person name="Schaffert L."/>
            <person name="Albersmeier A."/>
            <person name="Kalinowski J."/>
            <person name="Ruckert C."/>
        </authorList>
    </citation>
    <scope>NUCLEOTIDE SEQUENCE [LARGE SCALE GENOMIC DNA]</scope>
    <source>
        <strain evidence="1 2">CAU 212</strain>
    </source>
</reference>
<dbReference type="Proteomes" id="UP000029914">
    <property type="component" value="Chromosome"/>
</dbReference>
<dbReference type="HOGENOM" id="CLU_2463805_0_0_11"/>